<evidence type="ECO:0000313" key="2">
    <source>
        <dbReference type="EnsemblPlants" id="TraesCS4A02G348900.1"/>
    </source>
</evidence>
<name>A0A3B6I122_WHEAT</name>
<dbReference type="PANTHER" id="PTHR37449:SF1">
    <property type="entry name" value="OS02G0159950 PROTEIN"/>
    <property type="match status" value="1"/>
</dbReference>
<dbReference type="Gramene" id="TraesCS4A03G0864800.1">
    <property type="protein sequence ID" value="TraesCS4A03G0864800.1.CDS"/>
    <property type="gene ID" value="TraesCS4A03G0864800"/>
</dbReference>
<proteinExistence type="predicted"/>
<dbReference type="OrthoDB" id="5427578at2759"/>
<organism evidence="2">
    <name type="scientific">Triticum aestivum</name>
    <name type="common">Wheat</name>
    <dbReference type="NCBI Taxonomy" id="4565"/>
    <lineage>
        <taxon>Eukaryota</taxon>
        <taxon>Viridiplantae</taxon>
        <taxon>Streptophyta</taxon>
        <taxon>Embryophyta</taxon>
        <taxon>Tracheophyta</taxon>
        <taxon>Spermatophyta</taxon>
        <taxon>Magnoliopsida</taxon>
        <taxon>Liliopsida</taxon>
        <taxon>Poales</taxon>
        <taxon>Poaceae</taxon>
        <taxon>BOP clade</taxon>
        <taxon>Pooideae</taxon>
        <taxon>Triticodae</taxon>
        <taxon>Triticeae</taxon>
        <taxon>Triticinae</taxon>
        <taxon>Triticum</taxon>
    </lineage>
</organism>
<dbReference type="EnsemblPlants" id="TraesCS4A02G348900.1">
    <property type="protein sequence ID" value="TraesCS4A02G348900.1"/>
    <property type="gene ID" value="TraesCS4A02G348900"/>
</dbReference>
<keyword evidence="3" id="KW-1185">Reference proteome</keyword>
<dbReference type="Gramene" id="TraesRN4A0100892400.1">
    <property type="protein sequence ID" value="TraesRN4A0100892400.1"/>
    <property type="gene ID" value="TraesRN4A0100892400"/>
</dbReference>
<protein>
    <submittedName>
        <fullName evidence="2">Uncharacterized protein</fullName>
    </submittedName>
</protein>
<sequence length="74" mass="7832">MNIMQGDRFFAARKSSRTLLAPVPTYTSSKSLPLHAKKGTPASPATALANMVFPVPGGPTSKRPFGSLPPSRVH</sequence>
<evidence type="ECO:0000256" key="1">
    <source>
        <dbReference type="SAM" id="MobiDB-lite"/>
    </source>
</evidence>
<reference evidence="2" key="2">
    <citation type="submission" date="2018-10" db="UniProtKB">
        <authorList>
            <consortium name="EnsemblPlants"/>
        </authorList>
    </citation>
    <scope>IDENTIFICATION</scope>
</reference>
<dbReference type="Proteomes" id="UP000019116">
    <property type="component" value="Chromosome 4A"/>
</dbReference>
<reference evidence="2" key="1">
    <citation type="submission" date="2018-08" db="EMBL/GenBank/DDBJ databases">
        <authorList>
            <person name="Rossello M."/>
        </authorList>
    </citation>
    <scope>NUCLEOTIDE SEQUENCE [LARGE SCALE GENOMIC DNA]</scope>
    <source>
        <strain evidence="2">cv. Chinese Spring</strain>
    </source>
</reference>
<evidence type="ECO:0000313" key="3">
    <source>
        <dbReference type="Proteomes" id="UP000019116"/>
    </source>
</evidence>
<dbReference type="Gramene" id="TraesCS4A02G348900.1">
    <property type="protein sequence ID" value="TraesCS4A02G348900.1"/>
    <property type="gene ID" value="TraesCS4A02G348900"/>
</dbReference>
<accession>A0A3B6I122</accession>
<dbReference type="AlphaFoldDB" id="A0A3B6I122"/>
<dbReference type="PANTHER" id="PTHR37449">
    <property type="match status" value="1"/>
</dbReference>
<dbReference type="STRING" id="4565.A0A3B6I122"/>
<feature type="region of interest" description="Disordered" evidence="1">
    <location>
        <begin position="54"/>
        <end position="74"/>
    </location>
</feature>